<dbReference type="PANTHER" id="PTHR43811">
    <property type="entry name" value="FKBP-TYPE PEPTIDYL-PROLYL CIS-TRANS ISOMERASE FKPA"/>
    <property type="match status" value="1"/>
</dbReference>
<reference evidence="9 10" key="1">
    <citation type="submission" date="2019-12" db="EMBL/GenBank/DDBJ databases">
        <title>Hymenobacter sp. HMF4947 Genome sequencing and assembly.</title>
        <authorList>
            <person name="Kang H."/>
            <person name="Cha I."/>
            <person name="Kim H."/>
            <person name="Joh K."/>
        </authorList>
    </citation>
    <scope>NUCLEOTIDE SEQUENCE [LARGE SCALE GENOMIC DNA]</scope>
    <source>
        <strain evidence="9 10">HMF4947</strain>
    </source>
</reference>
<dbReference type="PROSITE" id="PS51257">
    <property type="entry name" value="PROKAR_LIPOPROTEIN"/>
    <property type="match status" value="1"/>
</dbReference>
<evidence type="ECO:0000256" key="5">
    <source>
        <dbReference type="PROSITE-ProRule" id="PRU00277"/>
    </source>
</evidence>
<dbReference type="GO" id="GO:0003755">
    <property type="term" value="F:peptidyl-prolyl cis-trans isomerase activity"/>
    <property type="evidence" value="ECO:0007669"/>
    <property type="project" value="UniProtKB-UniRule"/>
</dbReference>
<evidence type="ECO:0000259" key="8">
    <source>
        <dbReference type="PROSITE" id="PS50059"/>
    </source>
</evidence>
<evidence type="ECO:0000256" key="3">
    <source>
        <dbReference type="ARBA" id="ARBA00023110"/>
    </source>
</evidence>
<keyword evidence="7" id="KW-0732">Signal</keyword>
<dbReference type="Gene3D" id="3.10.50.40">
    <property type="match status" value="1"/>
</dbReference>
<dbReference type="Proteomes" id="UP000441336">
    <property type="component" value="Unassembled WGS sequence"/>
</dbReference>
<evidence type="ECO:0000313" key="10">
    <source>
        <dbReference type="Proteomes" id="UP000441336"/>
    </source>
</evidence>
<dbReference type="EMBL" id="WQKZ01000001">
    <property type="protein sequence ID" value="MVN75640.1"/>
    <property type="molecule type" value="Genomic_DNA"/>
</dbReference>
<dbReference type="InterPro" id="IPR046357">
    <property type="entry name" value="PPIase_dom_sf"/>
</dbReference>
<protein>
    <recommendedName>
        <fullName evidence="6">Peptidyl-prolyl cis-trans isomerase</fullName>
        <ecNumber evidence="6">5.2.1.8</ecNumber>
    </recommendedName>
</protein>
<feature type="signal peptide" evidence="7">
    <location>
        <begin position="1"/>
        <end position="23"/>
    </location>
</feature>
<gene>
    <name evidence="9" type="ORF">GO988_04805</name>
</gene>
<evidence type="ECO:0000256" key="4">
    <source>
        <dbReference type="ARBA" id="ARBA00023235"/>
    </source>
</evidence>
<dbReference type="Pfam" id="PF00254">
    <property type="entry name" value="FKBP_C"/>
    <property type="match status" value="1"/>
</dbReference>
<proteinExistence type="inferred from homology"/>
<dbReference type="InterPro" id="IPR001179">
    <property type="entry name" value="PPIase_FKBP_dom"/>
</dbReference>
<accession>A0A7K1TB60</accession>
<dbReference type="EC" id="5.2.1.8" evidence="6"/>
<evidence type="ECO:0000256" key="1">
    <source>
        <dbReference type="ARBA" id="ARBA00000971"/>
    </source>
</evidence>
<comment type="caution">
    <text evidence="9">The sequence shown here is derived from an EMBL/GenBank/DDBJ whole genome shotgun (WGS) entry which is preliminary data.</text>
</comment>
<dbReference type="AlphaFoldDB" id="A0A7K1TB60"/>
<dbReference type="SUPFAM" id="SSF54534">
    <property type="entry name" value="FKBP-like"/>
    <property type="match status" value="1"/>
</dbReference>
<evidence type="ECO:0000256" key="7">
    <source>
        <dbReference type="SAM" id="SignalP"/>
    </source>
</evidence>
<organism evidence="9 10">
    <name type="scientific">Hymenobacter ginkgonis</name>
    <dbReference type="NCBI Taxonomy" id="2682976"/>
    <lineage>
        <taxon>Bacteria</taxon>
        <taxon>Pseudomonadati</taxon>
        <taxon>Bacteroidota</taxon>
        <taxon>Cytophagia</taxon>
        <taxon>Cytophagales</taxon>
        <taxon>Hymenobacteraceae</taxon>
        <taxon>Hymenobacter</taxon>
    </lineage>
</organism>
<dbReference type="PANTHER" id="PTHR43811:SF19">
    <property type="entry name" value="39 KDA FK506-BINDING NUCLEAR PROTEIN"/>
    <property type="match status" value="1"/>
</dbReference>
<dbReference type="FunFam" id="3.10.50.40:FF:000006">
    <property type="entry name" value="Peptidyl-prolyl cis-trans isomerase"/>
    <property type="match status" value="1"/>
</dbReference>
<keyword evidence="10" id="KW-1185">Reference proteome</keyword>
<feature type="chain" id="PRO_5029857244" description="Peptidyl-prolyl cis-trans isomerase" evidence="7">
    <location>
        <begin position="24"/>
        <end position="172"/>
    </location>
</feature>
<sequence>MKIYFFAGFRQLLLLVLVGAAGAFTTACSHKDDSVVSANYSVADETTISKYVADNKLTAAQRQTSGLYYVPLTSNPTGTPAAAGKTVSVLYTGTFLNGTVFDASSQHGNTPIDFVLGTGQVITGWDLGIALMHKGEKSILLIPSALAYGATGRGAIPPNTVLRFDVELVDVK</sequence>
<comment type="similarity">
    <text evidence="2 6">Belongs to the FKBP-type PPIase family.</text>
</comment>
<keyword evidence="4 5" id="KW-0413">Isomerase</keyword>
<dbReference type="PROSITE" id="PS50059">
    <property type="entry name" value="FKBP_PPIASE"/>
    <property type="match status" value="1"/>
</dbReference>
<feature type="domain" description="PPIase FKBP-type" evidence="8">
    <location>
        <begin position="84"/>
        <end position="172"/>
    </location>
</feature>
<name>A0A7K1TB60_9BACT</name>
<evidence type="ECO:0000313" key="9">
    <source>
        <dbReference type="EMBL" id="MVN75640.1"/>
    </source>
</evidence>
<dbReference type="RefSeq" id="WP_157562362.1">
    <property type="nucleotide sequence ID" value="NZ_WQKZ01000001.1"/>
</dbReference>
<keyword evidence="3 5" id="KW-0697">Rotamase</keyword>
<comment type="catalytic activity">
    <reaction evidence="1 5 6">
        <text>[protein]-peptidylproline (omega=180) = [protein]-peptidylproline (omega=0)</text>
        <dbReference type="Rhea" id="RHEA:16237"/>
        <dbReference type="Rhea" id="RHEA-COMP:10747"/>
        <dbReference type="Rhea" id="RHEA-COMP:10748"/>
        <dbReference type="ChEBI" id="CHEBI:83833"/>
        <dbReference type="ChEBI" id="CHEBI:83834"/>
        <dbReference type="EC" id="5.2.1.8"/>
    </reaction>
</comment>
<evidence type="ECO:0000256" key="6">
    <source>
        <dbReference type="RuleBase" id="RU003915"/>
    </source>
</evidence>
<evidence type="ECO:0000256" key="2">
    <source>
        <dbReference type="ARBA" id="ARBA00006577"/>
    </source>
</evidence>